<sequence>MGKSNHALVTGLFLLALVTATVAAIYWIGHLDRERDVYVVSTQTSVSGLNPESTVYFRGIPVGKIISINFDPGNAGTILVGIEVDKEVILTKGIYATLHLKGVTGLTQLELEDANKTREKLPSGDNPATRIPLRPSITDKLFDSGEVLLKKADHLMMRLSSILSDENEKNIGGILSNLKNLTDKLNTLQKSVDKALIGIPALSADAHKTLTHFDGLSTDTSKTLAHIDALTSDLQGLTKEVKKLSQKTGTVVNKVDNFIESGTNTSDALSGTTLPKFNALLVDLQSTSQQVKRIAMMLENNPQALLLGPKQQAPGPGEPGYEE</sequence>
<dbReference type="InterPro" id="IPR003399">
    <property type="entry name" value="Mce/MlaD"/>
</dbReference>
<dbReference type="EMBL" id="FUKJ01000077">
    <property type="protein sequence ID" value="SJM90489.1"/>
    <property type="molecule type" value="Genomic_DNA"/>
</dbReference>
<dbReference type="AlphaFoldDB" id="A0A1R4H3R4"/>
<dbReference type="PANTHER" id="PTHR36698">
    <property type="entry name" value="BLL5892 PROTEIN"/>
    <property type="match status" value="1"/>
</dbReference>
<reference evidence="3" key="1">
    <citation type="submission" date="2017-02" db="EMBL/GenBank/DDBJ databases">
        <authorList>
            <person name="Daims H."/>
        </authorList>
    </citation>
    <scope>NUCLEOTIDE SEQUENCE [LARGE SCALE GENOMIC DNA]</scope>
</reference>
<evidence type="ECO:0000259" key="1">
    <source>
        <dbReference type="Pfam" id="PF02470"/>
    </source>
</evidence>
<dbReference type="PANTHER" id="PTHR36698:SF2">
    <property type="entry name" value="MCE_MLAD DOMAIN-CONTAINING PROTEIN"/>
    <property type="match status" value="1"/>
</dbReference>
<dbReference type="Proteomes" id="UP000195442">
    <property type="component" value="Unassembled WGS sequence"/>
</dbReference>
<evidence type="ECO:0000313" key="2">
    <source>
        <dbReference type="EMBL" id="SJM90489.1"/>
    </source>
</evidence>
<evidence type="ECO:0000313" key="3">
    <source>
        <dbReference type="Proteomes" id="UP000195442"/>
    </source>
</evidence>
<accession>A0A1R4H3R4</accession>
<name>A0A1R4H3R4_9GAMM</name>
<feature type="domain" description="Mce/MlaD" evidence="1">
    <location>
        <begin position="39"/>
        <end position="112"/>
    </location>
</feature>
<protein>
    <submittedName>
        <fullName evidence="2">Mammalian cell entry related domain protein</fullName>
    </submittedName>
</protein>
<keyword evidence="3" id="KW-1185">Reference proteome</keyword>
<dbReference type="Pfam" id="PF02470">
    <property type="entry name" value="MlaD"/>
    <property type="match status" value="1"/>
</dbReference>
<dbReference type="RefSeq" id="WP_087146119.1">
    <property type="nucleotide sequence ID" value="NZ_FUKJ01000077.1"/>
</dbReference>
<dbReference type="OrthoDB" id="9806984at2"/>
<gene>
    <name evidence="2" type="ORF">CRENPOLYSF2_1680020</name>
</gene>
<proteinExistence type="predicted"/>
<organism evidence="2 3">
    <name type="scientific">Crenothrix polyspora</name>
    <dbReference type="NCBI Taxonomy" id="360316"/>
    <lineage>
        <taxon>Bacteria</taxon>
        <taxon>Pseudomonadati</taxon>
        <taxon>Pseudomonadota</taxon>
        <taxon>Gammaproteobacteria</taxon>
        <taxon>Methylococcales</taxon>
        <taxon>Crenotrichaceae</taxon>
        <taxon>Crenothrix</taxon>
    </lineage>
</organism>